<dbReference type="Pfam" id="PF19026">
    <property type="entry name" value="UBA_HYPK"/>
    <property type="match status" value="1"/>
</dbReference>
<name>A0A559MMQ1_9HELO</name>
<dbReference type="GO" id="GO:0050821">
    <property type="term" value="P:protein stabilization"/>
    <property type="evidence" value="ECO:0007669"/>
    <property type="project" value="TreeGrafter"/>
</dbReference>
<evidence type="ECO:0000313" key="4">
    <source>
        <dbReference type="Proteomes" id="UP000315522"/>
    </source>
</evidence>
<dbReference type="InterPro" id="IPR044034">
    <property type="entry name" value="NAC-like_UBA"/>
</dbReference>
<feature type="region of interest" description="Disordered" evidence="1">
    <location>
        <begin position="1"/>
        <end position="58"/>
    </location>
</feature>
<evidence type="ECO:0000256" key="1">
    <source>
        <dbReference type="SAM" id="MobiDB-lite"/>
    </source>
</evidence>
<dbReference type="InterPro" id="IPR038922">
    <property type="entry name" value="HYPK_UBA"/>
</dbReference>
<dbReference type="GO" id="GO:0043066">
    <property type="term" value="P:negative regulation of apoptotic process"/>
    <property type="evidence" value="ECO:0007669"/>
    <property type="project" value="TreeGrafter"/>
</dbReference>
<dbReference type="AlphaFoldDB" id="A0A559MMQ1"/>
<dbReference type="EMBL" id="QGML01000029">
    <property type="protein sequence ID" value="TVY94229.1"/>
    <property type="molecule type" value="Genomic_DNA"/>
</dbReference>
<keyword evidence="4" id="KW-1185">Reference proteome</keyword>
<dbReference type="PANTHER" id="PTHR31184:SF2">
    <property type="entry name" value="HUNTINGTIN-INTERACTING PROTEIN K"/>
    <property type="match status" value="1"/>
</dbReference>
<reference evidence="3 4" key="1">
    <citation type="submission" date="2018-05" db="EMBL/GenBank/DDBJ databases">
        <title>Genome sequencing and assembly of the regulated plant pathogen Lachnellula willkommii and related sister species for the development of diagnostic species identification markers.</title>
        <authorList>
            <person name="Giroux E."/>
            <person name="Bilodeau G."/>
        </authorList>
    </citation>
    <scope>NUCLEOTIDE SEQUENCE [LARGE SCALE GENOMIC DNA]</scope>
    <source>
        <strain evidence="3 4">CBS 172.35</strain>
    </source>
</reference>
<dbReference type="Proteomes" id="UP000315522">
    <property type="component" value="Unassembled WGS sequence"/>
</dbReference>
<dbReference type="CDD" id="cd14361">
    <property type="entry name" value="UBA_HYPK"/>
    <property type="match status" value="1"/>
</dbReference>
<gene>
    <name evidence="3" type="ORF">LAWI1_G001974</name>
</gene>
<dbReference type="PANTHER" id="PTHR31184">
    <property type="entry name" value="HUNTINGTIN-INTERACTING PROTEIN K FAMILY MEMBER"/>
    <property type="match status" value="1"/>
</dbReference>
<sequence length="135" mass="14339">MAEAQPPTVVEGATTGDIEDEVPVAKSAEDRKAQAALSSLDAPRDDDSSTTKDVDQDAVRKAMDRLAGKGATNGVVTKKEDEAKVAVKKNVKVDQADVALLIEELELNKIKATDLLKAYEGDVSQALKAYVTRVA</sequence>
<protein>
    <recommendedName>
        <fullName evidence="2">Nascent polypeptide-associated complex subunit alpha-like UBA domain-containing protein</fullName>
    </recommendedName>
</protein>
<organism evidence="3 4">
    <name type="scientific">Lachnellula willkommii</name>
    <dbReference type="NCBI Taxonomy" id="215461"/>
    <lineage>
        <taxon>Eukaryota</taxon>
        <taxon>Fungi</taxon>
        <taxon>Dikarya</taxon>
        <taxon>Ascomycota</taxon>
        <taxon>Pezizomycotina</taxon>
        <taxon>Leotiomycetes</taxon>
        <taxon>Helotiales</taxon>
        <taxon>Lachnaceae</taxon>
        <taxon>Lachnellula</taxon>
    </lineage>
</organism>
<comment type="caution">
    <text evidence="3">The sequence shown here is derived from an EMBL/GenBank/DDBJ whole genome shotgun (WGS) entry which is preliminary data.</text>
</comment>
<feature type="compositionally biased region" description="Basic and acidic residues" evidence="1">
    <location>
        <begin position="42"/>
        <end position="58"/>
    </location>
</feature>
<feature type="domain" description="Nascent polypeptide-associated complex subunit alpha-like UBA" evidence="2">
    <location>
        <begin position="91"/>
        <end position="131"/>
    </location>
</feature>
<proteinExistence type="predicted"/>
<dbReference type="InterPro" id="IPR052617">
    <property type="entry name" value="Huntingtin-int_K"/>
</dbReference>
<evidence type="ECO:0000313" key="3">
    <source>
        <dbReference type="EMBL" id="TVY94229.1"/>
    </source>
</evidence>
<accession>A0A559MMQ1</accession>
<evidence type="ECO:0000259" key="2">
    <source>
        <dbReference type="Pfam" id="PF19026"/>
    </source>
</evidence>